<evidence type="ECO:0000256" key="2">
    <source>
        <dbReference type="SAM" id="SignalP"/>
    </source>
</evidence>
<feature type="compositionally biased region" description="Basic and acidic residues" evidence="1">
    <location>
        <begin position="45"/>
        <end position="62"/>
    </location>
</feature>
<accession>A0A934UQ87</accession>
<keyword evidence="2" id="KW-0732">Signal</keyword>
<dbReference type="RefSeq" id="WP_200787303.1">
    <property type="nucleotide sequence ID" value="NZ_JAEDAO010000001.1"/>
</dbReference>
<sequence length="147" mass="15156">MHRPLIAIACALALSTPVLAQQGTGSTASTEPPRHGTPEPQGDSFFERVKNAFKSLGEKAKPAAETAAGKGREIKDNAVQAGGQLKEKAAPTIDTAKEKASEGLDKAKDVATDVKDDTKETAKAARHGDTSVMGAPGSQPPASSPQR</sequence>
<gene>
    <name evidence="3" type="ORF">I8E28_07160</name>
</gene>
<comment type="caution">
    <text evidence="3">The sequence shown here is derived from an EMBL/GenBank/DDBJ whole genome shotgun (WGS) entry which is preliminary data.</text>
</comment>
<protein>
    <submittedName>
        <fullName evidence="3">YtxH domain-containing protein</fullName>
    </submittedName>
</protein>
<evidence type="ECO:0000313" key="3">
    <source>
        <dbReference type="EMBL" id="MBK0392364.1"/>
    </source>
</evidence>
<dbReference type="EMBL" id="JAEDAO010000001">
    <property type="protein sequence ID" value="MBK0392364.1"/>
    <property type="molecule type" value="Genomic_DNA"/>
</dbReference>
<feature type="compositionally biased region" description="Polar residues" evidence="1">
    <location>
        <begin position="20"/>
        <end position="30"/>
    </location>
</feature>
<feature type="compositionally biased region" description="Pro residues" evidence="1">
    <location>
        <begin position="138"/>
        <end position="147"/>
    </location>
</feature>
<feature type="region of interest" description="Disordered" evidence="1">
    <location>
        <begin position="20"/>
        <end position="147"/>
    </location>
</feature>
<evidence type="ECO:0000256" key="1">
    <source>
        <dbReference type="SAM" id="MobiDB-lite"/>
    </source>
</evidence>
<organism evidence="3 4">
    <name type="scientific">Ramlibacter algicola</name>
    <dbReference type="NCBI Taxonomy" id="2795217"/>
    <lineage>
        <taxon>Bacteria</taxon>
        <taxon>Pseudomonadati</taxon>
        <taxon>Pseudomonadota</taxon>
        <taxon>Betaproteobacteria</taxon>
        <taxon>Burkholderiales</taxon>
        <taxon>Comamonadaceae</taxon>
        <taxon>Ramlibacter</taxon>
    </lineage>
</organism>
<proteinExistence type="predicted"/>
<feature type="signal peptide" evidence="2">
    <location>
        <begin position="1"/>
        <end position="20"/>
    </location>
</feature>
<dbReference type="AlphaFoldDB" id="A0A934UQ87"/>
<reference evidence="3" key="1">
    <citation type="submission" date="2020-12" db="EMBL/GenBank/DDBJ databases">
        <title>Ramlibacter sp. nov., isolated from a freshwater alga, Cryptomonas.</title>
        <authorList>
            <person name="Kim H.M."/>
            <person name="Jeon C.O."/>
        </authorList>
    </citation>
    <scope>NUCLEOTIDE SEQUENCE</scope>
    <source>
        <strain evidence="3">CrO1</strain>
    </source>
</reference>
<keyword evidence="4" id="KW-1185">Reference proteome</keyword>
<feature type="compositionally biased region" description="Basic and acidic residues" evidence="1">
    <location>
        <begin position="85"/>
        <end position="129"/>
    </location>
</feature>
<dbReference type="Proteomes" id="UP000617041">
    <property type="component" value="Unassembled WGS sequence"/>
</dbReference>
<evidence type="ECO:0000313" key="4">
    <source>
        <dbReference type="Proteomes" id="UP000617041"/>
    </source>
</evidence>
<feature type="chain" id="PRO_5036814426" evidence="2">
    <location>
        <begin position="21"/>
        <end position="147"/>
    </location>
</feature>
<dbReference type="Gene3D" id="6.10.140.1430">
    <property type="match status" value="1"/>
</dbReference>
<name>A0A934UQ87_9BURK</name>